<keyword evidence="1" id="KW-0472">Membrane</keyword>
<feature type="transmembrane region" description="Helical" evidence="1">
    <location>
        <begin position="31"/>
        <end position="50"/>
    </location>
</feature>
<keyword evidence="1" id="KW-1133">Transmembrane helix</keyword>
<protein>
    <submittedName>
        <fullName evidence="2">Uncharacterized protein</fullName>
    </submittedName>
</protein>
<name>A0A7T3FXA8_9EURY</name>
<evidence type="ECO:0000313" key="2">
    <source>
        <dbReference type="EMBL" id="QPV62341.1"/>
    </source>
</evidence>
<feature type="transmembrane region" description="Helical" evidence="1">
    <location>
        <begin position="7"/>
        <end position="25"/>
    </location>
</feature>
<sequence length="68" mass="7445">MKIVFTGFELFGIALVLTAAIVTTYDFGVHYGTTSGWILLALLGMAIATIHNIRYPRVDQNPNDATTE</sequence>
<dbReference type="RefSeq" id="WP_198061148.1">
    <property type="nucleotide sequence ID" value="NZ_CP065856.1"/>
</dbReference>
<keyword evidence="1" id="KW-0812">Transmembrane</keyword>
<proteinExistence type="predicted"/>
<dbReference type="GeneID" id="60590147"/>
<gene>
    <name evidence="2" type="ORF">I7X12_16600</name>
</gene>
<reference evidence="2 3" key="1">
    <citation type="submission" date="2020-12" db="EMBL/GenBank/DDBJ databases">
        <title>Halosimplex halophilum sp. nov. and Halosimplex salinum sp. nov., two new members of the genus Halosimplex.</title>
        <authorList>
            <person name="Cui H.L."/>
        </authorList>
    </citation>
    <scope>NUCLEOTIDE SEQUENCE [LARGE SCALE GENOMIC DNA]</scope>
    <source>
        <strain evidence="2 3">YGH94</strain>
    </source>
</reference>
<keyword evidence="3" id="KW-1185">Reference proteome</keyword>
<dbReference type="KEGG" id="hlt:I7X12_16600"/>
<evidence type="ECO:0000313" key="3">
    <source>
        <dbReference type="Proteomes" id="UP000595001"/>
    </source>
</evidence>
<dbReference type="EMBL" id="CP065856">
    <property type="protein sequence ID" value="QPV62341.1"/>
    <property type="molecule type" value="Genomic_DNA"/>
</dbReference>
<organism evidence="2 3">
    <name type="scientific">Halosimplex litoreum</name>
    <dbReference type="NCBI Taxonomy" id="1198301"/>
    <lineage>
        <taxon>Archaea</taxon>
        <taxon>Methanobacteriati</taxon>
        <taxon>Methanobacteriota</taxon>
        <taxon>Stenosarchaea group</taxon>
        <taxon>Halobacteria</taxon>
        <taxon>Halobacteriales</taxon>
        <taxon>Haloarculaceae</taxon>
        <taxon>Halosimplex</taxon>
    </lineage>
</organism>
<dbReference type="Proteomes" id="UP000595001">
    <property type="component" value="Chromosome"/>
</dbReference>
<accession>A0A7T3FXA8</accession>
<evidence type="ECO:0000256" key="1">
    <source>
        <dbReference type="SAM" id="Phobius"/>
    </source>
</evidence>
<dbReference type="AlphaFoldDB" id="A0A7T3FXA8"/>